<feature type="non-terminal residue" evidence="1">
    <location>
        <position position="69"/>
    </location>
</feature>
<evidence type="ECO:0000313" key="1">
    <source>
        <dbReference type="EMBL" id="MCI91346.1"/>
    </source>
</evidence>
<reference evidence="1 2" key="1">
    <citation type="journal article" date="2018" name="Front. Plant Sci.">
        <title>Red Clover (Trifolium pratense) and Zigzag Clover (T. medium) - A Picture of Genomic Similarities and Differences.</title>
        <authorList>
            <person name="Dluhosova J."/>
            <person name="Istvanek J."/>
            <person name="Nedelnik J."/>
            <person name="Repkova J."/>
        </authorList>
    </citation>
    <scope>NUCLEOTIDE SEQUENCE [LARGE SCALE GENOMIC DNA]</scope>
    <source>
        <strain evidence="2">cv. 10/8</strain>
        <tissue evidence="1">Leaf</tissue>
    </source>
</reference>
<dbReference type="Proteomes" id="UP000265520">
    <property type="component" value="Unassembled WGS sequence"/>
</dbReference>
<feature type="non-terminal residue" evidence="1">
    <location>
        <position position="1"/>
    </location>
</feature>
<sequence>RDDRVMLDSIFLNGLKEEIQVELKLYESHDLTELMDQALLIEERNEVILKRGTGWKDRGANHRFKDPGE</sequence>
<dbReference type="EMBL" id="LXQA011269553">
    <property type="protein sequence ID" value="MCI91346.1"/>
    <property type="molecule type" value="Genomic_DNA"/>
</dbReference>
<dbReference type="AlphaFoldDB" id="A0A392VSU1"/>
<keyword evidence="2" id="KW-1185">Reference proteome</keyword>
<organism evidence="1 2">
    <name type="scientific">Trifolium medium</name>
    <dbReference type="NCBI Taxonomy" id="97028"/>
    <lineage>
        <taxon>Eukaryota</taxon>
        <taxon>Viridiplantae</taxon>
        <taxon>Streptophyta</taxon>
        <taxon>Embryophyta</taxon>
        <taxon>Tracheophyta</taxon>
        <taxon>Spermatophyta</taxon>
        <taxon>Magnoliopsida</taxon>
        <taxon>eudicotyledons</taxon>
        <taxon>Gunneridae</taxon>
        <taxon>Pentapetalae</taxon>
        <taxon>rosids</taxon>
        <taxon>fabids</taxon>
        <taxon>Fabales</taxon>
        <taxon>Fabaceae</taxon>
        <taxon>Papilionoideae</taxon>
        <taxon>50 kb inversion clade</taxon>
        <taxon>NPAAA clade</taxon>
        <taxon>Hologalegina</taxon>
        <taxon>IRL clade</taxon>
        <taxon>Trifolieae</taxon>
        <taxon>Trifolium</taxon>
    </lineage>
</organism>
<accession>A0A392VSU1</accession>
<comment type="caution">
    <text evidence="1">The sequence shown here is derived from an EMBL/GenBank/DDBJ whole genome shotgun (WGS) entry which is preliminary data.</text>
</comment>
<proteinExistence type="predicted"/>
<evidence type="ECO:0000313" key="2">
    <source>
        <dbReference type="Proteomes" id="UP000265520"/>
    </source>
</evidence>
<protein>
    <submittedName>
        <fullName evidence="1">Uncharacterized protein</fullName>
    </submittedName>
</protein>
<name>A0A392VSU1_9FABA</name>